<proteinExistence type="predicted"/>
<keyword evidence="5" id="KW-0813">Transport</keyword>
<organism evidence="5 6">
    <name type="scientific">Staphylotrichum tortipilum</name>
    <dbReference type="NCBI Taxonomy" id="2831512"/>
    <lineage>
        <taxon>Eukaryota</taxon>
        <taxon>Fungi</taxon>
        <taxon>Dikarya</taxon>
        <taxon>Ascomycota</taxon>
        <taxon>Pezizomycotina</taxon>
        <taxon>Sordariomycetes</taxon>
        <taxon>Sordariomycetidae</taxon>
        <taxon>Sordariales</taxon>
        <taxon>Chaetomiaceae</taxon>
        <taxon>Staphylotrichum</taxon>
    </lineage>
</organism>
<keyword evidence="5" id="KW-0407">Ion channel</keyword>
<dbReference type="Pfam" id="PF12796">
    <property type="entry name" value="Ank_2"/>
    <property type="match status" value="1"/>
</dbReference>
<dbReference type="Proteomes" id="UP001303889">
    <property type="component" value="Unassembled WGS sequence"/>
</dbReference>
<dbReference type="PROSITE" id="PS50088">
    <property type="entry name" value="ANK_REPEAT"/>
    <property type="match status" value="2"/>
</dbReference>
<keyword evidence="6" id="KW-1185">Reference proteome</keyword>
<evidence type="ECO:0000313" key="5">
    <source>
        <dbReference type="EMBL" id="KAK3897205.1"/>
    </source>
</evidence>
<protein>
    <submittedName>
        <fullName evidence="5">Potassium channel AKT1</fullName>
    </submittedName>
</protein>
<gene>
    <name evidence="5" type="ORF">C8A05DRAFT_19983</name>
</gene>
<sequence>MSFGIGAGDIILLTSLAWKLYKACKDAPADFARLSSEILSLHAVLSETHDFLSENPALDTSRRNRLSILCEGCEGVLADLDALYNRYDSLPTQSQRAWDRIKFGLQDVSQIRERLVSSATLLTAWNSAMVNSSTARIDKLLTKLVAEVQAGLREGSVVTQPDVAETIDSPDVWKELRRDLEDVGISAVIVEENKNYILTWMKQAFQDGSLDERCDPTSLPSPSRSLEVGHLPSDSGYGGSETHSEQGRKGSGISLCLANNVFEEELRQQRVEWRPGEDGRQETGEWVRARSDTDMTVPAVKVRRRTDPVGLIRKLFKNETDVIEAASDGDIDKVAKLISLGMDVNARDRWGWSALSMCGYGGFKNIARLLLDHGADLDNVDVDGDTPSSLAVQRGHAELVIMFDEERAARDLRVREEDMERPRR</sequence>
<dbReference type="SUPFAM" id="SSF48403">
    <property type="entry name" value="Ankyrin repeat"/>
    <property type="match status" value="1"/>
</dbReference>
<accession>A0AAN6MAJ3</accession>
<dbReference type="GO" id="GO:0004842">
    <property type="term" value="F:ubiquitin-protein transferase activity"/>
    <property type="evidence" value="ECO:0007669"/>
    <property type="project" value="TreeGrafter"/>
</dbReference>
<keyword evidence="5" id="KW-0406">Ion transport</keyword>
<name>A0AAN6MAJ3_9PEZI</name>
<dbReference type="EMBL" id="MU856235">
    <property type="protein sequence ID" value="KAK3897205.1"/>
    <property type="molecule type" value="Genomic_DNA"/>
</dbReference>
<evidence type="ECO:0000256" key="4">
    <source>
        <dbReference type="SAM" id="MobiDB-lite"/>
    </source>
</evidence>
<dbReference type="PANTHER" id="PTHR24171:SF8">
    <property type="entry name" value="BRCA1-ASSOCIATED RING DOMAIN PROTEIN 1"/>
    <property type="match status" value="1"/>
</dbReference>
<evidence type="ECO:0000256" key="3">
    <source>
        <dbReference type="PROSITE-ProRule" id="PRU00023"/>
    </source>
</evidence>
<dbReference type="GO" id="GO:0085020">
    <property type="term" value="P:protein K6-linked ubiquitination"/>
    <property type="evidence" value="ECO:0007669"/>
    <property type="project" value="TreeGrafter"/>
</dbReference>
<feature type="region of interest" description="Disordered" evidence="4">
    <location>
        <begin position="210"/>
        <end position="250"/>
    </location>
</feature>
<reference evidence="5" key="1">
    <citation type="journal article" date="2023" name="Mol. Phylogenet. Evol.">
        <title>Genome-scale phylogeny and comparative genomics of the fungal order Sordariales.</title>
        <authorList>
            <person name="Hensen N."/>
            <person name="Bonometti L."/>
            <person name="Westerberg I."/>
            <person name="Brannstrom I.O."/>
            <person name="Guillou S."/>
            <person name="Cros-Aarteil S."/>
            <person name="Calhoun S."/>
            <person name="Haridas S."/>
            <person name="Kuo A."/>
            <person name="Mondo S."/>
            <person name="Pangilinan J."/>
            <person name="Riley R."/>
            <person name="LaButti K."/>
            <person name="Andreopoulos B."/>
            <person name="Lipzen A."/>
            <person name="Chen C."/>
            <person name="Yan M."/>
            <person name="Daum C."/>
            <person name="Ng V."/>
            <person name="Clum A."/>
            <person name="Steindorff A."/>
            <person name="Ohm R.A."/>
            <person name="Martin F."/>
            <person name="Silar P."/>
            <person name="Natvig D.O."/>
            <person name="Lalanne C."/>
            <person name="Gautier V."/>
            <person name="Ament-Velasquez S.L."/>
            <person name="Kruys A."/>
            <person name="Hutchinson M.I."/>
            <person name="Powell A.J."/>
            <person name="Barry K."/>
            <person name="Miller A.N."/>
            <person name="Grigoriev I.V."/>
            <person name="Debuchy R."/>
            <person name="Gladieux P."/>
            <person name="Hiltunen Thoren M."/>
            <person name="Johannesson H."/>
        </authorList>
    </citation>
    <scope>NUCLEOTIDE SEQUENCE</scope>
    <source>
        <strain evidence="5">CBS 103.79</strain>
    </source>
</reference>
<dbReference type="InterPro" id="IPR002110">
    <property type="entry name" value="Ankyrin_rpt"/>
</dbReference>
<reference evidence="5" key="2">
    <citation type="submission" date="2023-05" db="EMBL/GenBank/DDBJ databases">
        <authorList>
            <consortium name="Lawrence Berkeley National Laboratory"/>
            <person name="Steindorff A."/>
            <person name="Hensen N."/>
            <person name="Bonometti L."/>
            <person name="Westerberg I."/>
            <person name="Brannstrom I.O."/>
            <person name="Guillou S."/>
            <person name="Cros-Aarteil S."/>
            <person name="Calhoun S."/>
            <person name="Haridas S."/>
            <person name="Kuo A."/>
            <person name="Mondo S."/>
            <person name="Pangilinan J."/>
            <person name="Riley R."/>
            <person name="Labutti K."/>
            <person name="Andreopoulos B."/>
            <person name="Lipzen A."/>
            <person name="Chen C."/>
            <person name="Yanf M."/>
            <person name="Daum C."/>
            <person name="Ng V."/>
            <person name="Clum A."/>
            <person name="Ohm R."/>
            <person name="Martin F."/>
            <person name="Silar P."/>
            <person name="Natvig D."/>
            <person name="Lalanne C."/>
            <person name="Gautier V."/>
            <person name="Ament-Velasquez S.L."/>
            <person name="Kruys A."/>
            <person name="Hutchinson M.I."/>
            <person name="Powell A.J."/>
            <person name="Barry K."/>
            <person name="Miller A.N."/>
            <person name="Grigoriev I.V."/>
            <person name="Debuchy R."/>
            <person name="Gladieux P."/>
            <person name="Thoren M.H."/>
            <person name="Johannesson H."/>
        </authorList>
    </citation>
    <scope>NUCLEOTIDE SEQUENCE</scope>
    <source>
        <strain evidence="5">CBS 103.79</strain>
    </source>
</reference>
<dbReference type="AlphaFoldDB" id="A0AAN6MAJ3"/>
<keyword evidence="1" id="KW-0677">Repeat</keyword>
<evidence type="ECO:0000256" key="2">
    <source>
        <dbReference type="ARBA" id="ARBA00023043"/>
    </source>
</evidence>
<feature type="repeat" description="ANK" evidence="3">
    <location>
        <begin position="317"/>
        <end position="349"/>
    </location>
</feature>
<dbReference type="GO" id="GO:0034220">
    <property type="term" value="P:monoatomic ion transmembrane transport"/>
    <property type="evidence" value="ECO:0007669"/>
    <property type="project" value="UniProtKB-KW"/>
</dbReference>
<dbReference type="InterPro" id="IPR036770">
    <property type="entry name" value="Ankyrin_rpt-contain_sf"/>
</dbReference>
<evidence type="ECO:0000313" key="6">
    <source>
        <dbReference type="Proteomes" id="UP001303889"/>
    </source>
</evidence>
<dbReference type="PANTHER" id="PTHR24171">
    <property type="entry name" value="ANKYRIN REPEAT DOMAIN-CONTAINING PROTEIN 39-RELATED"/>
    <property type="match status" value="1"/>
</dbReference>
<dbReference type="SMART" id="SM00248">
    <property type="entry name" value="ANK"/>
    <property type="match status" value="3"/>
</dbReference>
<evidence type="ECO:0000256" key="1">
    <source>
        <dbReference type="ARBA" id="ARBA00022737"/>
    </source>
</evidence>
<feature type="repeat" description="ANK" evidence="3">
    <location>
        <begin position="350"/>
        <end position="382"/>
    </location>
</feature>
<keyword evidence="2 3" id="KW-0040">ANK repeat</keyword>
<comment type="caution">
    <text evidence="5">The sequence shown here is derived from an EMBL/GenBank/DDBJ whole genome shotgun (WGS) entry which is preliminary data.</text>
</comment>
<dbReference type="Gene3D" id="1.25.40.20">
    <property type="entry name" value="Ankyrin repeat-containing domain"/>
    <property type="match status" value="1"/>
</dbReference>